<feature type="compositionally biased region" description="Polar residues" evidence="1">
    <location>
        <begin position="1"/>
        <end position="16"/>
    </location>
</feature>
<feature type="region of interest" description="Disordered" evidence="1">
    <location>
        <begin position="62"/>
        <end position="89"/>
    </location>
</feature>
<evidence type="ECO:0000313" key="2">
    <source>
        <dbReference type="EMBL" id="KAK2643805.1"/>
    </source>
</evidence>
<gene>
    <name evidence="2" type="ORF">Ddye_019000</name>
</gene>
<organism evidence="2 3">
    <name type="scientific">Dipteronia dyeriana</name>
    <dbReference type="NCBI Taxonomy" id="168575"/>
    <lineage>
        <taxon>Eukaryota</taxon>
        <taxon>Viridiplantae</taxon>
        <taxon>Streptophyta</taxon>
        <taxon>Embryophyta</taxon>
        <taxon>Tracheophyta</taxon>
        <taxon>Spermatophyta</taxon>
        <taxon>Magnoliopsida</taxon>
        <taxon>eudicotyledons</taxon>
        <taxon>Gunneridae</taxon>
        <taxon>Pentapetalae</taxon>
        <taxon>rosids</taxon>
        <taxon>malvids</taxon>
        <taxon>Sapindales</taxon>
        <taxon>Sapindaceae</taxon>
        <taxon>Hippocastanoideae</taxon>
        <taxon>Acereae</taxon>
        <taxon>Dipteronia</taxon>
    </lineage>
</organism>
<feature type="compositionally biased region" description="Acidic residues" evidence="1">
    <location>
        <begin position="65"/>
        <end position="85"/>
    </location>
</feature>
<sequence>MVSFSHSRTSTHPYNQSSPPPPPPHSSFNSTTPISLYFSSTLTNFSKGDSNADILRARNFTFNFDPDDDDQDEDEEEEGEEEDDGFFSGNVKKKKNRDWWSKKYGTRKKKYTDWFEEVIEWINDSINEYAHGTPSLKPWFGLLLHLIIRDNNGLIIYLQFDAINGALFANSEVQMDLTWPFESLCYTHFLATDPSLEFMFYLDK</sequence>
<dbReference type="AlphaFoldDB" id="A0AAD9TX02"/>
<dbReference type="Proteomes" id="UP001280121">
    <property type="component" value="Unassembled WGS sequence"/>
</dbReference>
<proteinExistence type="predicted"/>
<reference evidence="2" key="1">
    <citation type="journal article" date="2023" name="Plant J.">
        <title>Genome sequences and population genomics provide insights into the demographic history, inbreeding, and mutation load of two 'living fossil' tree species of Dipteronia.</title>
        <authorList>
            <person name="Feng Y."/>
            <person name="Comes H.P."/>
            <person name="Chen J."/>
            <person name="Zhu S."/>
            <person name="Lu R."/>
            <person name="Zhang X."/>
            <person name="Li P."/>
            <person name="Qiu J."/>
            <person name="Olsen K.M."/>
            <person name="Qiu Y."/>
        </authorList>
    </citation>
    <scope>NUCLEOTIDE SEQUENCE</scope>
    <source>
        <strain evidence="2">KIB01</strain>
    </source>
</reference>
<accession>A0AAD9TX02</accession>
<evidence type="ECO:0000313" key="3">
    <source>
        <dbReference type="Proteomes" id="UP001280121"/>
    </source>
</evidence>
<protein>
    <submittedName>
        <fullName evidence="2">Uncharacterized protein</fullName>
    </submittedName>
</protein>
<keyword evidence="3" id="KW-1185">Reference proteome</keyword>
<evidence type="ECO:0000256" key="1">
    <source>
        <dbReference type="SAM" id="MobiDB-lite"/>
    </source>
</evidence>
<dbReference type="EMBL" id="JANJYI010000006">
    <property type="protein sequence ID" value="KAK2643805.1"/>
    <property type="molecule type" value="Genomic_DNA"/>
</dbReference>
<comment type="caution">
    <text evidence="2">The sequence shown here is derived from an EMBL/GenBank/DDBJ whole genome shotgun (WGS) entry which is preliminary data.</text>
</comment>
<name>A0AAD9TX02_9ROSI</name>
<feature type="region of interest" description="Disordered" evidence="1">
    <location>
        <begin position="1"/>
        <end position="31"/>
    </location>
</feature>